<dbReference type="PROSITE" id="PS00211">
    <property type="entry name" value="ABC_TRANSPORTER_1"/>
    <property type="match status" value="1"/>
</dbReference>
<dbReference type="PROSITE" id="PS50893">
    <property type="entry name" value="ABC_TRANSPORTER_2"/>
    <property type="match status" value="1"/>
</dbReference>
<evidence type="ECO:0000256" key="1">
    <source>
        <dbReference type="ARBA" id="ARBA00022448"/>
    </source>
</evidence>
<organism evidence="5 6">
    <name type="scientific">Paracoccus alcaliphilus</name>
    <dbReference type="NCBI Taxonomy" id="34002"/>
    <lineage>
        <taxon>Bacteria</taxon>
        <taxon>Pseudomonadati</taxon>
        <taxon>Pseudomonadota</taxon>
        <taxon>Alphaproteobacteria</taxon>
        <taxon>Rhodobacterales</taxon>
        <taxon>Paracoccaceae</taxon>
        <taxon>Paracoccus</taxon>
    </lineage>
</organism>
<dbReference type="STRING" id="34002.SAMN04489859_100378"/>
<dbReference type="InterPro" id="IPR050093">
    <property type="entry name" value="ABC_SmlMolc_Importer"/>
</dbReference>
<dbReference type="PANTHER" id="PTHR42781:SF4">
    <property type="entry name" value="SPERMIDINE_PUTRESCINE IMPORT ATP-BINDING PROTEIN POTA"/>
    <property type="match status" value="1"/>
</dbReference>
<dbReference type="InterPro" id="IPR003593">
    <property type="entry name" value="AAA+_ATPase"/>
</dbReference>
<dbReference type="SUPFAM" id="SSF52540">
    <property type="entry name" value="P-loop containing nucleoside triphosphate hydrolases"/>
    <property type="match status" value="1"/>
</dbReference>
<keyword evidence="3 5" id="KW-0067">ATP-binding</keyword>
<dbReference type="PANTHER" id="PTHR42781">
    <property type="entry name" value="SPERMIDINE/PUTRESCINE IMPORT ATP-BINDING PROTEIN POTA"/>
    <property type="match status" value="1"/>
</dbReference>
<dbReference type="OrthoDB" id="9802264at2"/>
<dbReference type="InterPro" id="IPR013611">
    <property type="entry name" value="Transp-assoc_OB_typ2"/>
</dbReference>
<dbReference type="Gene3D" id="2.40.50.100">
    <property type="match status" value="1"/>
</dbReference>
<sequence length="355" mass="37602">MSHSVELSGIGMSFGTTRAVSDVSFKVGAGEFFSILGPSGCGKTTILRMIAGFIQPTDGRILIGDRDMQGLGPNQRPTAMIFQSLALFPLMPVWENIAFGLEARGVGRAERRRKADELLKLIALEGYGDRMPGELSGGQRQRVAIARALAVEPGVLLLDEPLSALDLKLRQHMRAELRALQRRTGVTFIYITHDQSEALAMSDRVAVMSEGLLQQVATPRQLYDDPATPFVARFVGETNAITGRITAIDGGTATLETGLGALVGRAGPGAQVGGQATLYVRPEALIPGADGANNLPATIERVDFEGAFALVHGRFDDGAALAASVPSTRLSDAPEPGARASFSFQPRHGVVLADA</sequence>
<dbReference type="InterPro" id="IPR008995">
    <property type="entry name" value="Mo/tungstate-bd_C_term_dom"/>
</dbReference>
<evidence type="ECO:0000313" key="6">
    <source>
        <dbReference type="Proteomes" id="UP000199054"/>
    </source>
</evidence>
<protein>
    <submittedName>
        <fullName evidence="5">Spermidine/putrescine transport system ATP-binding protein</fullName>
    </submittedName>
</protein>
<dbReference type="GO" id="GO:0043190">
    <property type="term" value="C:ATP-binding cassette (ABC) transporter complex"/>
    <property type="evidence" value="ECO:0007669"/>
    <property type="project" value="InterPro"/>
</dbReference>
<gene>
    <name evidence="5" type="ORF">SAMN04489859_100378</name>
</gene>
<dbReference type="SUPFAM" id="SSF50331">
    <property type="entry name" value="MOP-like"/>
    <property type="match status" value="1"/>
</dbReference>
<feature type="domain" description="ABC transporter" evidence="4">
    <location>
        <begin position="5"/>
        <end position="235"/>
    </location>
</feature>
<evidence type="ECO:0000256" key="2">
    <source>
        <dbReference type="ARBA" id="ARBA00022741"/>
    </source>
</evidence>
<evidence type="ECO:0000313" key="5">
    <source>
        <dbReference type="EMBL" id="SEN24909.1"/>
    </source>
</evidence>
<dbReference type="FunFam" id="3.40.50.300:FF:000425">
    <property type="entry name" value="Probable ABC transporter, ATP-binding subunit"/>
    <property type="match status" value="1"/>
</dbReference>
<dbReference type="InterPro" id="IPR003439">
    <property type="entry name" value="ABC_transporter-like_ATP-bd"/>
</dbReference>
<reference evidence="5 6" key="1">
    <citation type="submission" date="2016-10" db="EMBL/GenBank/DDBJ databases">
        <authorList>
            <person name="de Groot N.N."/>
        </authorList>
    </citation>
    <scope>NUCLEOTIDE SEQUENCE [LARGE SCALE GENOMIC DNA]</scope>
    <source>
        <strain evidence="5 6">DSM 8512</strain>
    </source>
</reference>
<proteinExistence type="predicted"/>
<dbReference type="GO" id="GO:0015697">
    <property type="term" value="P:quaternary ammonium group transport"/>
    <property type="evidence" value="ECO:0007669"/>
    <property type="project" value="UniProtKB-ARBA"/>
</dbReference>
<dbReference type="Pfam" id="PF00005">
    <property type="entry name" value="ABC_tran"/>
    <property type="match status" value="1"/>
</dbReference>
<dbReference type="InterPro" id="IPR017871">
    <property type="entry name" value="ABC_transporter-like_CS"/>
</dbReference>
<keyword evidence="6" id="KW-1185">Reference proteome</keyword>
<dbReference type="GO" id="GO:0005524">
    <property type="term" value="F:ATP binding"/>
    <property type="evidence" value="ECO:0007669"/>
    <property type="project" value="UniProtKB-KW"/>
</dbReference>
<dbReference type="AlphaFoldDB" id="A0A1H8EZN1"/>
<dbReference type="RefSeq" id="WP_090610482.1">
    <property type="nucleotide sequence ID" value="NZ_CP067125.1"/>
</dbReference>
<keyword evidence="2" id="KW-0547">Nucleotide-binding</keyword>
<dbReference type="Pfam" id="PF08402">
    <property type="entry name" value="TOBE_2"/>
    <property type="match status" value="1"/>
</dbReference>
<dbReference type="GO" id="GO:0022857">
    <property type="term" value="F:transmembrane transporter activity"/>
    <property type="evidence" value="ECO:0007669"/>
    <property type="project" value="InterPro"/>
</dbReference>
<dbReference type="Proteomes" id="UP000199054">
    <property type="component" value="Unassembled WGS sequence"/>
</dbReference>
<dbReference type="InterPro" id="IPR027417">
    <property type="entry name" value="P-loop_NTPase"/>
</dbReference>
<dbReference type="GO" id="GO:0016887">
    <property type="term" value="F:ATP hydrolysis activity"/>
    <property type="evidence" value="ECO:0007669"/>
    <property type="project" value="InterPro"/>
</dbReference>
<evidence type="ECO:0000256" key="3">
    <source>
        <dbReference type="ARBA" id="ARBA00022840"/>
    </source>
</evidence>
<dbReference type="SMART" id="SM00382">
    <property type="entry name" value="AAA"/>
    <property type="match status" value="1"/>
</dbReference>
<name>A0A1H8EZN1_9RHOB</name>
<dbReference type="EMBL" id="FODE01000003">
    <property type="protein sequence ID" value="SEN24909.1"/>
    <property type="molecule type" value="Genomic_DNA"/>
</dbReference>
<dbReference type="Gene3D" id="3.40.50.300">
    <property type="entry name" value="P-loop containing nucleotide triphosphate hydrolases"/>
    <property type="match status" value="1"/>
</dbReference>
<keyword evidence="1" id="KW-0813">Transport</keyword>
<accession>A0A1H8EZN1</accession>
<evidence type="ECO:0000259" key="4">
    <source>
        <dbReference type="PROSITE" id="PS50893"/>
    </source>
</evidence>